<sequence length="245" mass="28659">MTENVAFGVDDFFYGDIEGKKKEKEMKLKETAEQLIYEGNLAFDNKDSFIGIEKFRQGIEKYREIKDFERVLELLRIVSQKCISNEHLIFAGEFSDELYNLAKKQNHLFYLGVSHYIRGYLLLKKGDNDVLESALKKIQEAAINFEKEGDYAGAGMCFNKIGSIYQSRLNKLENTCLFYRAAIENFNNALLKMHPLRTDFWNKPNLIIQKIVELRDIVEELLPNLENLELKNRIENDLKSLNYNF</sequence>
<name>X1CYS0_9ZZZZ</name>
<accession>X1CYS0</accession>
<protein>
    <recommendedName>
        <fullName evidence="3">MalT-like TPR region domain-containing protein</fullName>
    </recommendedName>
</protein>
<keyword evidence="1" id="KW-0175">Coiled coil</keyword>
<dbReference type="SUPFAM" id="SSF48452">
    <property type="entry name" value="TPR-like"/>
    <property type="match status" value="1"/>
</dbReference>
<gene>
    <name evidence="2" type="ORF">S01H4_54412</name>
</gene>
<dbReference type="AlphaFoldDB" id="X1CYS0"/>
<feature type="coiled-coil region" evidence="1">
    <location>
        <begin position="128"/>
        <end position="189"/>
    </location>
</feature>
<evidence type="ECO:0000256" key="1">
    <source>
        <dbReference type="SAM" id="Coils"/>
    </source>
</evidence>
<evidence type="ECO:0008006" key="3">
    <source>
        <dbReference type="Google" id="ProtNLM"/>
    </source>
</evidence>
<comment type="caution">
    <text evidence="2">The sequence shown here is derived from an EMBL/GenBank/DDBJ whole genome shotgun (WGS) entry which is preliminary data.</text>
</comment>
<dbReference type="EMBL" id="BART01031311">
    <property type="protein sequence ID" value="GAH12992.1"/>
    <property type="molecule type" value="Genomic_DNA"/>
</dbReference>
<organism evidence="2">
    <name type="scientific">marine sediment metagenome</name>
    <dbReference type="NCBI Taxonomy" id="412755"/>
    <lineage>
        <taxon>unclassified sequences</taxon>
        <taxon>metagenomes</taxon>
        <taxon>ecological metagenomes</taxon>
    </lineage>
</organism>
<proteinExistence type="predicted"/>
<reference evidence="2" key="1">
    <citation type="journal article" date="2014" name="Front. Microbiol.">
        <title>High frequency of phylogenetically diverse reductive dehalogenase-homologous genes in deep subseafloor sedimentary metagenomes.</title>
        <authorList>
            <person name="Kawai M."/>
            <person name="Futagami T."/>
            <person name="Toyoda A."/>
            <person name="Takaki Y."/>
            <person name="Nishi S."/>
            <person name="Hori S."/>
            <person name="Arai W."/>
            <person name="Tsubouchi T."/>
            <person name="Morono Y."/>
            <person name="Uchiyama I."/>
            <person name="Ito T."/>
            <person name="Fujiyama A."/>
            <person name="Inagaki F."/>
            <person name="Takami H."/>
        </authorList>
    </citation>
    <scope>NUCLEOTIDE SEQUENCE</scope>
    <source>
        <strain evidence="2">Expedition CK06-06</strain>
    </source>
</reference>
<dbReference type="InterPro" id="IPR011990">
    <property type="entry name" value="TPR-like_helical_dom_sf"/>
</dbReference>
<evidence type="ECO:0000313" key="2">
    <source>
        <dbReference type="EMBL" id="GAH12992.1"/>
    </source>
</evidence>